<dbReference type="Pfam" id="PF14111">
    <property type="entry name" value="DUF4283"/>
    <property type="match status" value="1"/>
</dbReference>
<dbReference type="EMBL" id="JAKUCV010000505">
    <property type="protein sequence ID" value="KAJ4849744.1"/>
    <property type="molecule type" value="Genomic_DNA"/>
</dbReference>
<dbReference type="AlphaFoldDB" id="A0A9Q0GJK6"/>
<keyword evidence="3" id="KW-1185">Reference proteome</keyword>
<proteinExistence type="predicted"/>
<reference evidence="2" key="1">
    <citation type="submission" date="2022-02" db="EMBL/GenBank/DDBJ databases">
        <authorList>
            <person name="Henning P.M."/>
            <person name="McCubbin A.G."/>
            <person name="Shore J.S."/>
        </authorList>
    </citation>
    <scope>NUCLEOTIDE SEQUENCE</scope>
    <source>
        <strain evidence="2">F60SS</strain>
        <tissue evidence="2">Leaves</tissue>
    </source>
</reference>
<protein>
    <recommendedName>
        <fullName evidence="1">DUF4283 domain-containing protein</fullName>
    </recommendedName>
</protein>
<feature type="domain" description="DUF4283" evidence="1">
    <location>
        <begin position="161"/>
        <end position="240"/>
    </location>
</feature>
<dbReference type="InterPro" id="IPR040256">
    <property type="entry name" value="At4g02000-like"/>
</dbReference>
<dbReference type="PANTHER" id="PTHR31286:SF181">
    <property type="entry name" value="ZINC KNUCKLE (CCHC-TYPE) FAMILY PROTEIN"/>
    <property type="match status" value="1"/>
</dbReference>
<dbReference type="InterPro" id="IPR025558">
    <property type="entry name" value="DUF4283"/>
</dbReference>
<dbReference type="OrthoDB" id="1751344at2759"/>
<dbReference type="Proteomes" id="UP001141552">
    <property type="component" value="Unassembled WGS sequence"/>
</dbReference>
<accession>A0A9Q0GJK6</accession>
<organism evidence="2 3">
    <name type="scientific">Turnera subulata</name>
    <dbReference type="NCBI Taxonomy" id="218843"/>
    <lineage>
        <taxon>Eukaryota</taxon>
        <taxon>Viridiplantae</taxon>
        <taxon>Streptophyta</taxon>
        <taxon>Embryophyta</taxon>
        <taxon>Tracheophyta</taxon>
        <taxon>Spermatophyta</taxon>
        <taxon>Magnoliopsida</taxon>
        <taxon>eudicotyledons</taxon>
        <taxon>Gunneridae</taxon>
        <taxon>Pentapetalae</taxon>
        <taxon>rosids</taxon>
        <taxon>fabids</taxon>
        <taxon>Malpighiales</taxon>
        <taxon>Passifloraceae</taxon>
        <taxon>Turnera</taxon>
    </lineage>
</organism>
<sequence length="528" mass="57038">MASSLYDATGSTHTKSAMVMDLGKLFLPNPNQSVRLKGKDASISAPISFAPVTEASVAVSDHATAVPLVSDSVVSDHAPAVSLVSNSIPVKTVSTATTAPHIASLQSVNSATVNSGLTWAKVISSVPNIPQSLSHVEPVFAEDKTTICIPSELLAIGRKKYSLCLIGQFLGAAPKLGFIHAILNKLWGREGTISISPYKNDLFLFQFPNEAAYLRALYRGPWHVGGIPLVLWPWSSTMKPVDLTSAIRPVWVQLKHVPLELLTQEGLSYLASAIGTPLHTDQDCSKLFHSDCANVYIQVDFSQPLHHKLTLDIHGEQVIVEVAYAWKPQFCDHCQGWGHHELACKKKKSVQWIPKAKPVVKSSANTTTSILPASVSAVSVDVVSSPKETLGSVLEQPALIVTKPDIPAPSTAKEIPRTHLALDRLGGGGEKDEGVSVHPQQRRSMGVYRGGIPVAKLPEAALDWPAAGVRAGVVQRRERWGLAEERMRAAVASSCRGGVRLLQWRLEVEEGKEAEAEGRWRRSGDGVW</sequence>
<reference evidence="2" key="2">
    <citation type="journal article" date="2023" name="Plants (Basel)">
        <title>Annotation of the Turnera subulata (Passifloraceae) Draft Genome Reveals the S-Locus Evolved after the Divergence of Turneroideae from Passifloroideae in a Stepwise Manner.</title>
        <authorList>
            <person name="Henning P.M."/>
            <person name="Roalson E.H."/>
            <person name="Mir W."/>
            <person name="McCubbin A.G."/>
            <person name="Shore J.S."/>
        </authorList>
    </citation>
    <scope>NUCLEOTIDE SEQUENCE</scope>
    <source>
        <strain evidence="2">F60SS</strain>
    </source>
</reference>
<gene>
    <name evidence="2" type="ORF">Tsubulata_026914</name>
</gene>
<evidence type="ECO:0000313" key="3">
    <source>
        <dbReference type="Proteomes" id="UP001141552"/>
    </source>
</evidence>
<name>A0A9Q0GJK6_9ROSI</name>
<evidence type="ECO:0000313" key="2">
    <source>
        <dbReference type="EMBL" id="KAJ4849744.1"/>
    </source>
</evidence>
<comment type="caution">
    <text evidence="2">The sequence shown here is derived from an EMBL/GenBank/DDBJ whole genome shotgun (WGS) entry which is preliminary data.</text>
</comment>
<dbReference type="PANTHER" id="PTHR31286">
    <property type="entry name" value="GLYCINE-RICH CELL WALL STRUCTURAL PROTEIN 1.8-LIKE"/>
    <property type="match status" value="1"/>
</dbReference>
<evidence type="ECO:0000259" key="1">
    <source>
        <dbReference type="Pfam" id="PF14111"/>
    </source>
</evidence>